<comment type="function">
    <text evidence="1">Apoprotein for the two 4Fe-4S centers FA and FB of photosystem I (PSI); essential for photochemical activity. FB is the terminal electron acceptor of PSI, donating electrons to ferredoxin. The C-terminus interacts with PsaA/B/D and helps assemble the protein into the PSI complex. Required for binding of PsaD and PsaE to PSI. PSI is a plastocyanin/cytochrome c6-ferredoxin oxidoreductase, converting photonic excitation into a charge separation, which transfers an electron from the donor P700 chlorophyll pair to the spectroscopically characterized acceptors A0, A1, FX, FA and FB in turn.</text>
</comment>
<dbReference type="Pfam" id="PF25160">
    <property type="entry name" value="LdpA_Fe-S-bd"/>
    <property type="match status" value="1"/>
</dbReference>
<dbReference type="SUPFAM" id="SSF54862">
    <property type="entry name" value="4Fe-4S ferredoxins"/>
    <property type="match status" value="1"/>
</dbReference>
<dbReference type="STRING" id="2769.R7Q620"/>
<evidence type="ECO:0000256" key="2">
    <source>
        <dbReference type="ARBA" id="ARBA00022485"/>
    </source>
</evidence>
<dbReference type="InterPro" id="IPR057431">
    <property type="entry name" value="LdpA_Fe-S-bd"/>
</dbReference>
<keyword evidence="5" id="KW-0411">Iron-sulfur</keyword>
<keyword evidence="8" id="KW-1185">Reference proteome</keyword>
<dbReference type="GO" id="GO:0051539">
    <property type="term" value="F:4 iron, 4 sulfur cluster binding"/>
    <property type="evidence" value="ECO:0007669"/>
    <property type="project" value="UniProtKB-KW"/>
</dbReference>
<dbReference type="OrthoDB" id="204405at2759"/>
<dbReference type="PhylomeDB" id="R7Q620"/>
<keyword evidence="3" id="KW-0479">Metal-binding</keyword>
<evidence type="ECO:0000256" key="5">
    <source>
        <dbReference type="ARBA" id="ARBA00023014"/>
    </source>
</evidence>
<dbReference type="GeneID" id="17320809"/>
<dbReference type="EMBL" id="HG001639">
    <property type="protein sequence ID" value="CDF33293.1"/>
    <property type="molecule type" value="Genomic_DNA"/>
</dbReference>
<gene>
    <name evidence="7" type="ORF">CHC_T00002073001</name>
</gene>
<dbReference type="PANTHER" id="PTHR24960:SF79">
    <property type="entry name" value="PHOTOSYSTEM I IRON-SULFUR CENTER"/>
    <property type="match status" value="1"/>
</dbReference>
<name>R7Q620_CHOCR</name>
<keyword evidence="4" id="KW-0408">Iron</keyword>
<sequence>MKTSPFYAAPSQHLLRCPFTACSFLSPFTGFEKMANLCTVFIVSPLSSFASFSPRYNQASAFRGPQNQAVSKRPRRPVKAAFTRCSHASAIPPAPSKRNAPTGSPLHSLETGTWFKLICGASSHDAPSIRNLCAVYTAVGVDCIDVACDLAIVRAARKGIAEGIMRRQSSHSPFLMVSVNAGTDPHFRKASFAPSACPPECRRPCEKVCPADAIDLSGVIIDLCYGCGRCVPVCPPDIIRTLEYQHDPRFVSAVLEDVDAVEIHVGRGQEAEFRELWMQIGDVASRLKVVAVSLPDLGGDAALAAGLQSMWDVMKTHVSDTGNGPRLIWQADGRPMSGDIGRGTAKAAVFLGKRVREALNVARIPGEVQLAGGTNDATVPLMQANGLRRVGHATTSESFGGIAVGGYARKIQQEALKDVCGSDGNLSSQDFEKAYQAAKTLVDGIKA</sequence>
<evidence type="ECO:0000313" key="7">
    <source>
        <dbReference type="EMBL" id="CDF33293.1"/>
    </source>
</evidence>
<dbReference type="GO" id="GO:0046872">
    <property type="term" value="F:metal ion binding"/>
    <property type="evidence" value="ECO:0007669"/>
    <property type="project" value="UniProtKB-KW"/>
</dbReference>
<dbReference type="PROSITE" id="PS00198">
    <property type="entry name" value="4FE4S_FER_1"/>
    <property type="match status" value="1"/>
</dbReference>
<evidence type="ECO:0000256" key="4">
    <source>
        <dbReference type="ARBA" id="ARBA00023004"/>
    </source>
</evidence>
<dbReference type="PANTHER" id="PTHR24960">
    <property type="entry name" value="PHOTOSYSTEM I IRON-SULFUR CENTER-RELATED"/>
    <property type="match status" value="1"/>
</dbReference>
<proteinExistence type="predicted"/>
<dbReference type="AlphaFoldDB" id="R7Q620"/>
<dbReference type="InterPro" id="IPR050157">
    <property type="entry name" value="PSI_iron-sulfur_center"/>
</dbReference>
<feature type="domain" description="4Fe-4S ferredoxin-type" evidence="6">
    <location>
        <begin position="188"/>
        <end position="214"/>
    </location>
</feature>
<reference evidence="8" key="1">
    <citation type="journal article" date="2013" name="Proc. Natl. Acad. Sci. U.S.A.">
        <title>Genome structure and metabolic features in the red seaweed Chondrus crispus shed light on evolution of the Archaeplastida.</title>
        <authorList>
            <person name="Collen J."/>
            <person name="Porcel B."/>
            <person name="Carre W."/>
            <person name="Ball S.G."/>
            <person name="Chaparro C."/>
            <person name="Tonon T."/>
            <person name="Barbeyron T."/>
            <person name="Michel G."/>
            <person name="Noel B."/>
            <person name="Valentin K."/>
            <person name="Elias M."/>
            <person name="Artiguenave F."/>
            <person name="Arun A."/>
            <person name="Aury J.M."/>
            <person name="Barbosa-Neto J.F."/>
            <person name="Bothwell J.H."/>
            <person name="Bouget F.Y."/>
            <person name="Brillet L."/>
            <person name="Cabello-Hurtado F."/>
            <person name="Capella-Gutierrez S."/>
            <person name="Charrier B."/>
            <person name="Cladiere L."/>
            <person name="Cock J.M."/>
            <person name="Coelho S.M."/>
            <person name="Colleoni C."/>
            <person name="Czjzek M."/>
            <person name="Da Silva C."/>
            <person name="Delage L."/>
            <person name="Denoeud F."/>
            <person name="Deschamps P."/>
            <person name="Dittami S.M."/>
            <person name="Gabaldon T."/>
            <person name="Gachon C.M."/>
            <person name="Groisillier A."/>
            <person name="Herve C."/>
            <person name="Jabbari K."/>
            <person name="Katinka M."/>
            <person name="Kloareg B."/>
            <person name="Kowalczyk N."/>
            <person name="Labadie K."/>
            <person name="Leblanc C."/>
            <person name="Lopez P.J."/>
            <person name="McLachlan D.H."/>
            <person name="Meslet-Cladiere L."/>
            <person name="Moustafa A."/>
            <person name="Nehr Z."/>
            <person name="Nyvall Collen P."/>
            <person name="Panaud O."/>
            <person name="Partensky F."/>
            <person name="Poulain J."/>
            <person name="Rensing S.A."/>
            <person name="Rousvoal S."/>
            <person name="Samson G."/>
            <person name="Symeonidi A."/>
            <person name="Weissenbach J."/>
            <person name="Zambounis A."/>
            <person name="Wincker P."/>
            <person name="Boyen C."/>
        </authorList>
    </citation>
    <scope>NUCLEOTIDE SEQUENCE [LARGE SCALE GENOMIC DNA]</scope>
    <source>
        <strain evidence="8">cv. Stackhouse</strain>
    </source>
</reference>
<dbReference type="KEGG" id="ccp:CHC_T00002073001"/>
<protein>
    <recommendedName>
        <fullName evidence="6">4Fe-4S ferredoxin-type domain-containing protein</fullName>
    </recommendedName>
</protein>
<dbReference type="InterPro" id="IPR017900">
    <property type="entry name" value="4Fe4S_Fe_S_CS"/>
</dbReference>
<dbReference type="Proteomes" id="UP000012073">
    <property type="component" value="Unassembled WGS sequence"/>
</dbReference>
<dbReference type="Gene3D" id="3.30.70.20">
    <property type="match status" value="1"/>
</dbReference>
<dbReference type="Gramene" id="CDF33293">
    <property type="protein sequence ID" value="CDF33293"/>
    <property type="gene ID" value="CHC_T00002073001"/>
</dbReference>
<evidence type="ECO:0000259" key="6">
    <source>
        <dbReference type="PROSITE" id="PS51379"/>
    </source>
</evidence>
<feature type="domain" description="4Fe-4S ferredoxin-type" evidence="6">
    <location>
        <begin position="215"/>
        <end position="244"/>
    </location>
</feature>
<organism evidence="7 8">
    <name type="scientific">Chondrus crispus</name>
    <name type="common">Carrageen Irish moss</name>
    <name type="synonym">Polymorpha crispa</name>
    <dbReference type="NCBI Taxonomy" id="2769"/>
    <lineage>
        <taxon>Eukaryota</taxon>
        <taxon>Rhodophyta</taxon>
        <taxon>Florideophyceae</taxon>
        <taxon>Rhodymeniophycidae</taxon>
        <taxon>Gigartinales</taxon>
        <taxon>Gigartinaceae</taxon>
        <taxon>Chondrus</taxon>
    </lineage>
</organism>
<dbReference type="InterPro" id="IPR021039">
    <property type="entry name" value="Fe-S-bd_prot_LdpA_C"/>
</dbReference>
<dbReference type="Pfam" id="PF12617">
    <property type="entry name" value="LdpA_C"/>
    <property type="match status" value="1"/>
</dbReference>
<accession>R7Q620</accession>
<dbReference type="InterPro" id="IPR017896">
    <property type="entry name" value="4Fe4S_Fe-S-bd"/>
</dbReference>
<dbReference type="OMA" id="HWFKLIC"/>
<evidence type="ECO:0000256" key="1">
    <source>
        <dbReference type="ARBA" id="ARBA00002239"/>
    </source>
</evidence>
<evidence type="ECO:0000313" key="8">
    <source>
        <dbReference type="Proteomes" id="UP000012073"/>
    </source>
</evidence>
<dbReference type="RefSeq" id="XP_005713096.1">
    <property type="nucleotide sequence ID" value="XM_005713039.1"/>
</dbReference>
<evidence type="ECO:0000256" key="3">
    <source>
        <dbReference type="ARBA" id="ARBA00022723"/>
    </source>
</evidence>
<dbReference type="PROSITE" id="PS51379">
    <property type="entry name" value="4FE4S_FER_2"/>
    <property type="match status" value="2"/>
</dbReference>
<keyword evidence="2" id="KW-0004">4Fe-4S</keyword>